<comment type="caution">
    <text evidence="2">The sequence shown here is derived from an EMBL/GenBank/DDBJ whole genome shotgun (WGS) entry which is preliminary data.</text>
</comment>
<feature type="compositionally biased region" description="Polar residues" evidence="1">
    <location>
        <begin position="46"/>
        <end position="57"/>
    </location>
</feature>
<dbReference type="EMBL" id="VEPZ02001050">
    <property type="protein sequence ID" value="KAE8697633.1"/>
    <property type="molecule type" value="Genomic_DNA"/>
</dbReference>
<reference evidence="2" key="1">
    <citation type="submission" date="2019-09" db="EMBL/GenBank/DDBJ databases">
        <title>Draft genome information of white flower Hibiscus syriacus.</title>
        <authorList>
            <person name="Kim Y.-M."/>
        </authorList>
    </citation>
    <scope>NUCLEOTIDE SEQUENCE [LARGE SCALE GENOMIC DNA]</scope>
    <source>
        <strain evidence="2">YM2019G1</strain>
    </source>
</reference>
<accession>A0A6A3A0U1</accession>
<evidence type="ECO:0000313" key="2">
    <source>
        <dbReference type="EMBL" id="KAE8697633.1"/>
    </source>
</evidence>
<name>A0A6A3A0U1_HIBSY</name>
<organism evidence="2 3">
    <name type="scientific">Hibiscus syriacus</name>
    <name type="common">Rose of Sharon</name>
    <dbReference type="NCBI Taxonomy" id="106335"/>
    <lineage>
        <taxon>Eukaryota</taxon>
        <taxon>Viridiplantae</taxon>
        <taxon>Streptophyta</taxon>
        <taxon>Embryophyta</taxon>
        <taxon>Tracheophyta</taxon>
        <taxon>Spermatophyta</taxon>
        <taxon>Magnoliopsida</taxon>
        <taxon>eudicotyledons</taxon>
        <taxon>Gunneridae</taxon>
        <taxon>Pentapetalae</taxon>
        <taxon>rosids</taxon>
        <taxon>malvids</taxon>
        <taxon>Malvales</taxon>
        <taxon>Malvaceae</taxon>
        <taxon>Malvoideae</taxon>
        <taxon>Hibiscus</taxon>
    </lineage>
</organism>
<keyword evidence="3" id="KW-1185">Reference proteome</keyword>
<evidence type="ECO:0000313" key="3">
    <source>
        <dbReference type="Proteomes" id="UP000436088"/>
    </source>
</evidence>
<feature type="region of interest" description="Disordered" evidence="1">
    <location>
        <begin position="124"/>
        <end position="147"/>
    </location>
</feature>
<dbReference type="Proteomes" id="UP000436088">
    <property type="component" value="Unassembled WGS sequence"/>
</dbReference>
<feature type="compositionally biased region" description="Pro residues" evidence="1">
    <location>
        <begin position="135"/>
        <end position="147"/>
    </location>
</feature>
<proteinExistence type="predicted"/>
<protein>
    <submittedName>
        <fullName evidence="2">Uncharacterized protein</fullName>
    </submittedName>
</protein>
<evidence type="ECO:0000256" key="1">
    <source>
        <dbReference type="SAM" id="MobiDB-lite"/>
    </source>
</evidence>
<feature type="region of interest" description="Disordered" evidence="1">
    <location>
        <begin position="38"/>
        <end position="102"/>
    </location>
</feature>
<dbReference type="AlphaFoldDB" id="A0A6A3A0U1"/>
<sequence>MVEERNENKSLCEKSMKVVVNIIKLSSFSIAKMGLGEATGHPTAAKSPTSIMDSNTFVDGPMPRAPRASGMSEKLQSRSKPYSFVMHPANGGNESLVVREGKRDDGDGKFAAYIKKVHEKKRSNLHEAAKLSPYILPPPPTPLRRKQ</sequence>
<gene>
    <name evidence="2" type="ORF">F3Y22_tig00110616pilonHSYRG00042</name>
</gene>